<keyword evidence="6 10" id="KW-0418">Kinase</keyword>
<keyword evidence="7 10" id="KW-0067">ATP-binding</keyword>
<keyword evidence="3 10" id="KW-0723">Serine/threonine-protein kinase</keyword>
<comment type="caution">
    <text evidence="13">The sequence shown here is derived from an EMBL/GenBank/DDBJ whole genome shotgun (WGS) entry which is preliminary data.</text>
</comment>
<keyword evidence="8 10" id="KW-0511">Multifunctional enzyme</keyword>
<keyword evidence="10" id="KW-0479">Metal-binding</keyword>
<dbReference type="Pfam" id="PF07475">
    <property type="entry name" value="Hpr_kinase_C"/>
    <property type="match status" value="1"/>
</dbReference>
<keyword evidence="14" id="KW-1185">Reference proteome</keyword>
<feature type="active site" evidence="10">
    <location>
        <position position="245"/>
    </location>
</feature>
<dbReference type="EC" id="2.7.11.-" evidence="10"/>
<keyword evidence="10" id="KW-0460">Magnesium</keyword>
<evidence type="ECO:0000256" key="10">
    <source>
        <dbReference type="HAMAP-Rule" id="MF_01249"/>
    </source>
</evidence>
<sequence length="310" mass="35343">MSFTVRNIYEKFEVLLKLLDGEKNLDRTISKPGLSRATFELVDLFESDHINNVIVFGNREFKYLSSLTVDERRKRVTKILELKPPMVILTKSFLDSSFLTECNIEQQIPILASDMFSTEISISIGLYISEQLAKFKTYHGVLIEVYGEGVLITGESGIGKSEVAMEMIRKNCLFIADDAVDIARIGDHLIGKPTDVNRQFIEVRGIGILNVTKMYGIEKIKPSANISVIIELINIKNDQNFNFERIGQKTHYKVIENIKIPHYVLPISSGRKISELVESAVIDLKLKRDWQYNSGDDFVARFDEIMRGKK</sequence>
<dbReference type="NCBIfam" id="TIGR00679">
    <property type="entry name" value="hpr-ser"/>
    <property type="match status" value="1"/>
</dbReference>
<protein>
    <recommendedName>
        <fullName evidence="10">HPr kinase/phosphorylase</fullName>
        <shortName evidence="10">HPrK/P</shortName>
        <ecNumber evidence="10">2.7.11.-</ecNumber>
        <ecNumber evidence="10">2.7.4.-</ecNumber>
    </recommendedName>
    <alternativeName>
        <fullName evidence="10">HPr(Ser) kinase/phosphorylase</fullName>
    </alternativeName>
</protein>
<keyword evidence="4 10" id="KW-0808">Transferase</keyword>
<evidence type="ECO:0000256" key="5">
    <source>
        <dbReference type="ARBA" id="ARBA00022741"/>
    </source>
</evidence>
<proteinExistence type="inferred from homology"/>
<evidence type="ECO:0000256" key="2">
    <source>
        <dbReference type="ARBA" id="ARBA00006883"/>
    </source>
</evidence>
<dbReference type="Gene3D" id="3.40.50.300">
    <property type="entry name" value="P-loop containing nucleotide triphosphate hydrolases"/>
    <property type="match status" value="1"/>
</dbReference>
<comment type="function">
    <text evidence="10">Catalyzes the ATP- as well as the pyrophosphate-dependent phosphorylation of a specific serine residue in HPr, a phosphocarrier protein of the phosphoenolpyruvate-dependent sugar phosphotransferase system (PTS). HprK/P also catalyzes the pyrophosphate-producing, inorganic phosphate-dependent dephosphorylation (phosphorolysis) of seryl-phosphorylated HPr (P-Ser-HPr).</text>
</comment>
<feature type="binding site" evidence="10">
    <location>
        <begin position="154"/>
        <end position="161"/>
    </location>
    <ligand>
        <name>ATP</name>
        <dbReference type="ChEBI" id="CHEBI:30616"/>
    </ligand>
</feature>
<evidence type="ECO:0000259" key="11">
    <source>
        <dbReference type="Pfam" id="PF02603"/>
    </source>
</evidence>
<dbReference type="SUPFAM" id="SSF75138">
    <property type="entry name" value="HprK N-terminal domain-like"/>
    <property type="match status" value="1"/>
</dbReference>
<dbReference type="InterPro" id="IPR003755">
    <property type="entry name" value="HPr(Ser)_kin/Pase"/>
</dbReference>
<gene>
    <name evidence="10 13" type="primary">hprK</name>
    <name evidence="13" type="ORF">LNO68_01275</name>
</gene>
<accession>A0ABT5GAF6</accession>
<evidence type="ECO:0000256" key="7">
    <source>
        <dbReference type="ARBA" id="ARBA00022840"/>
    </source>
</evidence>
<dbReference type="InterPro" id="IPR011126">
    <property type="entry name" value="Hpr_kin/Pase_Hpr_N"/>
</dbReference>
<comment type="similarity">
    <text evidence="2 10">Belongs to the HPrK/P family.</text>
</comment>
<dbReference type="EMBL" id="JAJHZM010000007">
    <property type="protein sequence ID" value="MDC4181818.1"/>
    <property type="molecule type" value="Genomic_DNA"/>
</dbReference>
<name>A0ABT5GAF6_9MOLU</name>
<evidence type="ECO:0000313" key="14">
    <source>
        <dbReference type="Proteomes" id="UP001220940"/>
    </source>
</evidence>
<comment type="subunit">
    <text evidence="10">Homohexamer.</text>
</comment>
<comment type="catalytic activity">
    <reaction evidence="1 10">
        <text>[HPr protein]-L-serine + ATP = [HPr protein]-O-phospho-L-serine + ADP + H(+)</text>
        <dbReference type="Rhea" id="RHEA:46600"/>
        <dbReference type="Rhea" id="RHEA-COMP:11602"/>
        <dbReference type="Rhea" id="RHEA-COMP:11603"/>
        <dbReference type="ChEBI" id="CHEBI:15378"/>
        <dbReference type="ChEBI" id="CHEBI:29999"/>
        <dbReference type="ChEBI" id="CHEBI:30616"/>
        <dbReference type="ChEBI" id="CHEBI:83421"/>
        <dbReference type="ChEBI" id="CHEBI:456216"/>
    </reaction>
</comment>
<dbReference type="CDD" id="cd01918">
    <property type="entry name" value="HprK_C"/>
    <property type="match status" value="1"/>
</dbReference>
<evidence type="ECO:0000256" key="3">
    <source>
        <dbReference type="ARBA" id="ARBA00022527"/>
    </source>
</evidence>
<feature type="binding site" evidence="10">
    <location>
        <position position="161"/>
    </location>
    <ligand>
        <name>Mg(2+)</name>
        <dbReference type="ChEBI" id="CHEBI:18420"/>
    </ligand>
</feature>
<evidence type="ECO:0000256" key="4">
    <source>
        <dbReference type="ARBA" id="ARBA00022679"/>
    </source>
</evidence>
<evidence type="ECO:0000256" key="6">
    <source>
        <dbReference type="ARBA" id="ARBA00022777"/>
    </source>
</evidence>
<dbReference type="Proteomes" id="UP001220940">
    <property type="component" value="Unassembled WGS sequence"/>
</dbReference>
<dbReference type="InterPro" id="IPR027417">
    <property type="entry name" value="P-loop_NTPase"/>
</dbReference>
<comment type="cofactor">
    <cofactor evidence="10">
        <name>Mg(2+)</name>
        <dbReference type="ChEBI" id="CHEBI:18420"/>
    </cofactor>
</comment>
<evidence type="ECO:0000313" key="13">
    <source>
        <dbReference type="EMBL" id="MDC4181818.1"/>
    </source>
</evidence>
<feature type="active site" evidence="10">
    <location>
        <position position="139"/>
    </location>
</feature>
<reference evidence="13" key="1">
    <citation type="submission" date="2021-11" db="EMBL/GenBank/DDBJ databases">
        <title>Description of Mycoplasma bradburyaesp. nov.from sea birds: a tribute to a great mycoplasmologist.</title>
        <authorList>
            <person name="Ramirez A.S."/>
            <person name="Poveda C."/>
            <person name="Suarez-Perez A."/>
            <person name="Rosales R.S."/>
            <person name="Dijkman R."/>
            <person name="Feberwee A."/>
            <person name="Spergser J."/>
            <person name="Szostak M.P."/>
            <person name="Ressel L."/>
            <person name="Calabuig P."/>
            <person name="Catania S."/>
            <person name="Gobbo F."/>
            <person name="Timofte D."/>
            <person name="Poveda J.B."/>
        </authorList>
    </citation>
    <scope>NUCLEOTIDE SEQUENCE [LARGE SCALE GENOMIC DNA]</scope>
    <source>
        <strain evidence="13">T158</strain>
    </source>
</reference>
<dbReference type="HAMAP" id="MF_01249">
    <property type="entry name" value="HPr_kinase"/>
    <property type="match status" value="1"/>
</dbReference>
<dbReference type="Gene3D" id="3.40.1390.20">
    <property type="entry name" value="HprK N-terminal domain-like"/>
    <property type="match status" value="1"/>
</dbReference>
<dbReference type="RefSeq" id="WP_255034648.1">
    <property type="nucleotide sequence ID" value="NZ_CP101414.1"/>
</dbReference>
<dbReference type="Pfam" id="PF02603">
    <property type="entry name" value="Hpr_kinase_N"/>
    <property type="match status" value="1"/>
</dbReference>
<evidence type="ECO:0000256" key="8">
    <source>
        <dbReference type="ARBA" id="ARBA00023268"/>
    </source>
</evidence>
<feature type="active site" description="Proton acceptor; for phosphorylation activity. Proton donor; for dephosphorylation activity" evidence="10">
    <location>
        <position position="178"/>
    </location>
</feature>
<evidence type="ECO:0000256" key="1">
    <source>
        <dbReference type="ARBA" id="ARBA00001120"/>
    </source>
</evidence>
<dbReference type="GO" id="GO:0016301">
    <property type="term" value="F:kinase activity"/>
    <property type="evidence" value="ECO:0007669"/>
    <property type="project" value="UniProtKB-KW"/>
</dbReference>
<feature type="active site" evidence="10">
    <location>
        <position position="160"/>
    </location>
</feature>
<keyword evidence="5 10" id="KW-0547">Nucleotide-binding</keyword>
<comment type="miscellaneous">
    <text evidence="10">Both phosphorylation and phosphorolysis are carried out by the same active site and suggest a common mechanism for both reactions.</text>
</comment>
<comment type="domain">
    <text evidence="10">The Walker A ATP-binding motif also binds Pi and PPi.</text>
</comment>
<feature type="binding site" evidence="10">
    <location>
        <position position="202"/>
    </location>
    <ligand>
        <name>Mg(2+)</name>
        <dbReference type="ChEBI" id="CHEBI:18420"/>
    </ligand>
</feature>
<dbReference type="PANTHER" id="PTHR30305:SF1">
    <property type="entry name" value="HPR KINASE_PHOSPHORYLASE"/>
    <property type="match status" value="1"/>
</dbReference>
<comment type="catalytic activity">
    <reaction evidence="9 10">
        <text>[HPr protein]-O-phospho-L-serine + phosphate + H(+) = [HPr protein]-L-serine + diphosphate</text>
        <dbReference type="Rhea" id="RHEA:46604"/>
        <dbReference type="Rhea" id="RHEA-COMP:11602"/>
        <dbReference type="Rhea" id="RHEA-COMP:11603"/>
        <dbReference type="ChEBI" id="CHEBI:15378"/>
        <dbReference type="ChEBI" id="CHEBI:29999"/>
        <dbReference type="ChEBI" id="CHEBI:33019"/>
        <dbReference type="ChEBI" id="CHEBI:43474"/>
        <dbReference type="ChEBI" id="CHEBI:83421"/>
    </reaction>
</comment>
<organism evidence="13 14">
    <name type="scientific">Mycoplasma bradburyae</name>
    <dbReference type="NCBI Taxonomy" id="2963128"/>
    <lineage>
        <taxon>Bacteria</taxon>
        <taxon>Bacillati</taxon>
        <taxon>Mycoplasmatota</taxon>
        <taxon>Mollicutes</taxon>
        <taxon>Mycoplasmataceae</taxon>
        <taxon>Mycoplasma</taxon>
    </lineage>
</organism>
<dbReference type="InterPro" id="IPR028979">
    <property type="entry name" value="Ser_kin/Pase_Hpr-like_N_sf"/>
</dbReference>
<dbReference type="SUPFAM" id="SSF53795">
    <property type="entry name" value="PEP carboxykinase-like"/>
    <property type="match status" value="1"/>
</dbReference>
<feature type="region of interest" description="Important for the catalytic mechanism of dephosphorylation" evidence="10">
    <location>
        <begin position="266"/>
        <end position="271"/>
    </location>
</feature>
<evidence type="ECO:0000256" key="9">
    <source>
        <dbReference type="ARBA" id="ARBA00047657"/>
    </source>
</evidence>
<dbReference type="EC" id="2.7.4.-" evidence="10"/>
<dbReference type="InterPro" id="IPR011104">
    <property type="entry name" value="Hpr_kin/Pase_C"/>
</dbReference>
<feature type="domain" description="HPr(Ser) kinase/phosphorylase N-terminal" evidence="11">
    <location>
        <begin position="4"/>
        <end position="127"/>
    </location>
</feature>
<evidence type="ECO:0000259" key="12">
    <source>
        <dbReference type="Pfam" id="PF07475"/>
    </source>
</evidence>
<feature type="region of interest" description="Important for the catalytic mechanism of both phosphorylation and dephosphorylation" evidence="10">
    <location>
        <begin position="201"/>
        <end position="210"/>
    </location>
</feature>
<dbReference type="PANTHER" id="PTHR30305">
    <property type="entry name" value="PROTEIN YJDM-RELATED"/>
    <property type="match status" value="1"/>
</dbReference>
<feature type="domain" description="HPr kinase/phosphorylase C-terminal" evidence="12">
    <location>
        <begin position="130"/>
        <end position="301"/>
    </location>
</feature>